<proteinExistence type="predicted"/>
<reference evidence="2 3" key="1">
    <citation type="submission" date="2019-06" db="EMBL/GenBank/DDBJ databases">
        <title>Description of Kitasatospora acidophila sp. nov. isolated from pine grove soil, and reclassification of Streptomyces novaecaesareae to Kitasatospora novaeceasareae comb. nov.</title>
        <authorList>
            <person name="Kim M.J."/>
        </authorList>
    </citation>
    <scope>NUCLEOTIDE SEQUENCE [LARGE SCALE GENOMIC DNA]</scope>
    <source>
        <strain evidence="2 3">MMS16-CNU292</strain>
    </source>
</reference>
<dbReference type="Proteomes" id="UP000319103">
    <property type="component" value="Unassembled WGS sequence"/>
</dbReference>
<organism evidence="2 3">
    <name type="scientific">Kitasatospora acidiphila</name>
    <dbReference type="NCBI Taxonomy" id="2567942"/>
    <lineage>
        <taxon>Bacteria</taxon>
        <taxon>Bacillati</taxon>
        <taxon>Actinomycetota</taxon>
        <taxon>Actinomycetes</taxon>
        <taxon>Kitasatosporales</taxon>
        <taxon>Streptomycetaceae</taxon>
        <taxon>Kitasatospora</taxon>
    </lineage>
</organism>
<keyword evidence="1" id="KW-0472">Membrane</keyword>
<sequence length="487" mass="52580">MAETRESAIPSQRVPVWGRTRRVAQAAREGRLREAGPHLALAVLFLLGYGVVELLRYQRFAAPSWDLGIFTEAVKGYAHFGAPTLSIKGPGYNALGDHWSPIVALLAPLWWVWPSPLMLLAAQAALFAWSIGVVSDTAERVLGSRSKGLLIGAAYGLSWGLQRAIDFEFHEIAFAVPLLAVVCRQLLLKRWDRAACWAMPLVLVKEDMGLTVAAVGVVLLVTARRRSTAAGLVLFGLGFAALTVGVLIPHFNPQHQYDYWAKLPGGTHPQLWQLVIAPFTRLTVWKTCGWLLGIVGFLALRSPLVLLALPTLAWRFASSNSMFWGQDWHYNATLMPILFLALVDAIARLRAGNAGPVLRGFAEGMVPAALAIGAACTVSLPVGVGGLADPGSWSGGQHAAALRDGLALVPRGVTVESTMGPLSRLAAADDAYWVGGCKPNPPQYLVLDTEGWNNPPTDLPAYGAAFHPGARYTVVFNRDQVTVLRRQ</sequence>
<dbReference type="EMBL" id="VIGB01000003">
    <property type="protein sequence ID" value="TQF05687.1"/>
    <property type="molecule type" value="Genomic_DNA"/>
</dbReference>
<keyword evidence="1" id="KW-0812">Transmembrane</keyword>
<feature type="transmembrane region" description="Helical" evidence="1">
    <location>
        <begin position="290"/>
        <end position="316"/>
    </location>
</feature>
<dbReference type="RefSeq" id="WP_141636158.1">
    <property type="nucleotide sequence ID" value="NZ_VIGB01000003.1"/>
</dbReference>
<accession>A0A540W9W8</accession>
<feature type="transmembrane region" description="Helical" evidence="1">
    <location>
        <begin position="38"/>
        <end position="57"/>
    </location>
</feature>
<dbReference type="OrthoDB" id="5240834at2"/>
<protein>
    <submittedName>
        <fullName evidence="2">DUF2079 domain-containing protein</fullName>
    </submittedName>
</protein>
<name>A0A540W9W8_9ACTN</name>
<evidence type="ECO:0000256" key="1">
    <source>
        <dbReference type="SAM" id="Phobius"/>
    </source>
</evidence>
<feature type="transmembrane region" description="Helical" evidence="1">
    <location>
        <begin position="229"/>
        <end position="248"/>
    </location>
</feature>
<feature type="transmembrane region" description="Helical" evidence="1">
    <location>
        <begin position="110"/>
        <end position="134"/>
    </location>
</feature>
<dbReference type="InterPro" id="IPR018650">
    <property type="entry name" value="STSV1_Orf64"/>
</dbReference>
<evidence type="ECO:0000313" key="2">
    <source>
        <dbReference type="EMBL" id="TQF05687.1"/>
    </source>
</evidence>
<keyword evidence="1" id="KW-1133">Transmembrane helix</keyword>
<gene>
    <name evidence="2" type="ORF">E6W39_30010</name>
</gene>
<feature type="transmembrane region" description="Helical" evidence="1">
    <location>
        <begin position="328"/>
        <end position="349"/>
    </location>
</feature>
<dbReference type="AlphaFoldDB" id="A0A540W9W8"/>
<evidence type="ECO:0000313" key="3">
    <source>
        <dbReference type="Proteomes" id="UP000319103"/>
    </source>
</evidence>
<comment type="caution">
    <text evidence="2">The sequence shown here is derived from an EMBL/GenBank/DDBJ whole genome shotgun (WGS) entry which is preliminary data.</text>
</comment>
<dbReference type="Pfam" id="PF09852">
    <property type="entry name" value="DUF2079"/>
    <property type="match status" value="1"/>
</dbReference>
<keyword evidence="3" id="KW-1185">Reference proteome</keyword>